<reference evidence="8 9" key="1">
    <citation type="submission" date="2018-04" db="EMBL/GenBank/DDBJ databases">
        <authorList>
            <person name="Zhang X."/>
            <person name="Yuan J."/>
            <person name="Li F."/>
            <person name="Xiang J."/>
        </authorList>
    </citation>
    <scope>NUCLEOTIDE SEQUENCE [LARGE SCALE GENOMIC DNA]</scope>
    <source>
        <tissue evidence="8">Muscle</tissue>
    </source>
</reference>
<keyword evidence="5" id="KW-0963">Cytoplasm</keyword>
<dbReference type="Proteomes" id="UP000283509">
    <property type="component" value="Unassembled WGS sequence"/>
</dbReference>
<gene>
    <name evidence="8" type="ORF">C7M84_019522</name>
</gene>
<dbReference type="PANTHER" id="PTHR12891">
    <property type="entry name" value="DNA REPAIR/TRANSCRIPTION PROTEIN MET18/MMS19"/>
    <property type="match status" value="1"/>
</dbReference>
<dbReference type="GO" id="GO:0097361">
    <property type="term" value="C:cytosolic [4Fe-4S] assembly targeting complex"/>
    <property type="evidence" value="ECO:0007669"/>
    <property type="project" value="UniProtKB-UniRule"/>
</dbReference>
<keyword evidence="5" id="KW-0227">DNA damage</keyword>
<feature type="domain" description="MMS19 N-terminal" evidence="7">
    <location>
        <begin position="44"/>
        <end position="304"/>
    </location>
</feature>
<dbReference type="SUPFAM" id="SSF48371">
    <property type="entry name" value="ARM repeat"/>
    <property type="match status" value="2"/>
</dbReference>
<keyword evidence="5" id="KW-0206">Cytoskeleton</keyword>
<keyword evidence="9" id="KW-1185">Reference proteome</keyword>
<reference evidence="8 9" key="2">
    <citation type="submission" date="2019-01" db="EMBL/GenBank/DDBJ databases">
        <title>The decoding of complex shrimp genome reveals the adaptation for benthos swimmer, frequently molting mechanism and breeding impact on genome.</title>
        <authorList>
            <person name="Sun Y."/>
            <person name="Gao Y."/>
            <person name="Yu Y."/>
        </authorList>
    </citation>
    <scope>NUCLEOTIDE SEQUENCE [LARGE SCALE GENOMIC DNA]</scope>
    <source>
        <tissue evidence="8">Muscle</tissue>
    </source>
</reference>
<dbReference type="GO" id="GO:0006281">
    <property type="term" value="P:DNA repair"/>
    <property type="evidence" value="ECO:0007669"/>
    <property type="project" value="UniProtKB-UniRule"/>
</dbReference>
<keyword evidence="3" id="KW-0677">Repeat</keyword>
<comment type="subcellular location">
    <subcellularLocation>
        <location evidence="5">Cytoplasm</location>
        <location evidence="5">Cytoskeleton</location>
        <location evidence="5">Spindle</location>
    </subcellularLocation>
    <subcellularLocation>
        <location evidence="1 5">Nucleus</location>
    </subcellularLocation>
</comment>
<dbReference type="GO" id="GO:0005819">
    <property type="term" value="C:spindle"/>
    <property type="evidence" value="ECO:0007669"/>
    <property type="project" value="UniProtKB-SubCell"/>
</dbReference>
<evidence type="ECO:0000313" key="9">
    <source>
        <dbReference type="Proteomes" id="UP000283509"/>
    </source>
</evidence>
<dbReference type="InterPro" id="IPR039920">
    <property type="entry name" value="MMS19"/>
</dbReference>
<dbReference type="InterPro" id="IPR011989">
    <property type="entry name" value="ARM-like"/>
</dbReference>
<evidence type="ECO:0000259" key="6">
    <source>
        <dbReference type="Pfam" id="PF12460"/>
    </source>
</evidence>
<comment type="similarity">
    <text evidence="2 5">Belongs to the MET18/MMS19 family.</text>
</comment>
<name>A0A3R7QZV7_PENVA</name>
<proteinExistence type="inferred from homology"/>
<dbReference type="GO" id="GO:0051604">
    <property type="term" value="P:protein maturation"/>
    <property type="evidence" value="ECO:0007669"/>
    <property type="project" value="UniProtKB-UniRule"/>
</dbReference>
<evidence type="ECO:0000256" key="5">
    <source>
        <dbReference type="RuleBase" id="RU367072"/>
    </source>
</evidence>
<comment type="function">
    <text evidence="5">Key component of the cytosolic iron-sulfur protein assembly (CIA) complex, a multiprotein complex that mediates the incorporation of iron-sulfur cluster into apoproteins specifically involved in DNA metabolism and genomic integrity. In the CIA complex, MMS19 acts as an adapter between early-acting CIA components and a subset of cellular target iron-sulfur proteins.</text>
</comment>
<comment type="caution">
    <text evidence="8">The sequence shown here is derived from an EMBL/GenBank/DDBJ whole genome shotgun (WGS) entry which is preliminary data.</text>
</comment>
<dbReference type="InterPro" id="IPR016024">
    <property type="entry name" value="ARM-type_fold"/>
</dbReference>
<sequence>MAATKAEILENIRNLPNPGQDAETLLAKVLPGVSNGDLTLQEVVEGLGSSLTHTNVAERAVGTRFLADILHSLPQNKLNADELTFLTAFFVDRLKDHHSVVPNVIYAVLALVQQEHVQRDHIVNLIRGVFREVHCQSQVMSDRRNVYTFLKYCIINKLECVKEMGTDFVLGFITAMDGEKDPRNLVLLFALIPTIVNHLPLGPFTEDMFEVVAAYFPIDFVPPADDPYGISSEDLVLGLRQALSSTHQFAPFCIPLLQEKLDSDLTLAKLDSLHTLVACCEAYTSEDIRPHVPTLWASIRREVIEANSAEGEAAALSALTAIILTLNRGTVTHAGRDAMNMLIKSAMMECLGHLTAPEQRLMFPSAYLLLAVVVAGQGPAEAICGKVFPLLVEQFDNKTEDTARKNTITILAKFLEQGAKYPSLKEDGGSLAEHEASCWKVFSQGLTNKQLAVQEASVSALMTALPAFQTKYLMEGAHTLTSILISANSSSLRDQIIKCFVAMGKLHPPAISENTLPQLLAEMEKGSTSISPVSESQVLETLAILTTGKFLLSRVLHVVWNHVENTLMSSTERCCLYLSCVLKIIRNTISNTECLNYILEDWSGLLKVISLCVKAIVSQEIQNPVPALQHLSSVCRVIVAKMGDPRPVVQSLIDLLIVGELNSLEGMVKELVSQHPEVTDLLSNMADVQNPRAALMVFIYEGVLLGLRKGEDLENIEQLLGKLRHLSVYCDNPTVRETSAILHAAVINKISIGPTFTQAINNASDELNQVLDSANPLDKQQAALYSWTWTSKALVLRGASEEALWTAKMQSLLSDPGVGLQAAHGFGIILRDHDYSLRPETFANIRLLYKQRYFEHVIGPLVDLFNSAENSTKQKALLAISSLLPSLPQLVLNAHIKRLLPVLLQGITCDEEAVTESTLTSLVSLLQQSVEHAGPHVSTLIPTLLLLATDHPLNVRMKSLECLQVLTSLPTPTIVPYREDVNRGLRPVLNDKKRVIRKAAATTRSSWILVGAPGGS</sequence>
<evidence type="ECO:0000313" key="8">
    <source>
        <dbReference type="EMBL" id="ROT85233.1"/>
    </source>
</evidence>
<evidence type="ECO:0000256" key="2">
    <source>
        <dbReference type="ARBA" id="ARBA00009340"/>
    </source>
</evidence>
<organism evidence="8 9">
    <name type="scientific">Penaeus vannamei</name>
    <name type="common">Whiteleg shrimp</name>
    <name type="synonym">Litopenaeus vannamei</name>
    <dbReference type="NCBI Taxonomy" id="6689"/>
    <lineage>
        <taxon>Eukaryota</taxon>
        <taxon>Metazoa</taxon>
        <taxon>Ecdysozoa</taxon>
        <taxon>Arthropoda</taxon>
        <taxon>Crustacea</taxon>
        <taxon>Multicrustacea</taxon>
        <taxon>Malacostraca</taxon>
        <taxon>Eumalacostraca</taxon>
        <taxon>Eucarida</taxon>
        <taxon>Decapoda</taxon>
        <taxon>Dendrobranchiata</taxon>
        <taxon>Penaeoidea</taxon>
        <taxon>Penaeidae</taxon>
        <taxon>Penaeus</taxon>
    </lineage>
</organism>
<dbReference type="AlphaFoldDB" id="A0A3R7QZV7"/>
<keyword evidence="4 5" id="KW-0539">Nucleus</keyword>
<dbReference type="PANTHER" id="PTHR12891:SF0">
    <property type="entry name" value="MMS19 NUCLEOTIDE EXCISION REPAIR PROTEIN HOMOLOG"/>
    <property type="match status" value="1"/>
</dbReference>
<dbReference type="InterPro" id="IPR024687">
    <property type="entry name" value="MMS19_C"/>
</dbReference>
<evidence type="ECO:0000256" key="3">
    <source>
        <dbReference type="ARBA" id="ARBA00022737"/>
    </source>
</evidence>
<evidence type="ECO:0000256" key="4">
    <source>
        <dbReference type="ARBA" id="ARBA00023242"/>
    </source>
</evidence>
<feature type="domain" description="MMS19 C-terminal" evidence="6">
    <location>
        <begin position="538"/>
        <end position="967"/>
    </location>
</feature>
<comment type="subunit">
    <text evidence="5">Component of the CIA complex.</text>
</comment>
<dbReference type="OrthoDB" id="342900at2759"/>
<dbReference type="Gene3D" id="1.25.10.10">
    <property type="entry name" value="Leucine-rich Repeat Variant"/>
    <property type="match status" value="2"/>
</dbReference>
<dbReference type="Pfam" id="PF14500">
    <property type="entry name" value="MMS19_N"/>
    <property type="match status" value="1"/>
</dbReference>
<dbReference type="STRING" id="6689.A0A3R7QZV7"/>
<dbReference type="EMBL" id="QCYY01000359">
    <property type="protein sequence ID" value="ROT85233.1"/>
    <property type="molecule type" value="Genomic_DNA"/>
</dbReference>
<dbReference type="GO" id="GO:0005634">
    <property type="term" value="C:nucleus"/>
    <property type="evidence" value="ECO:0007669"/>
    <property type="project" value="UniProtKB-SubCell"/>
</dbReference>
<keyword evidence="5" id="KW-0234">DNA repair</keyword>
<dbReference type="InterPro" id="IPR029240">
    <property type="entry name" value="MMS19_N"/>
</dbReference>
<accession>A0A3R7QZV7</accession>
<dbReference type="GO" id="GO:0016226">
    <property type="term" value="P:iron-sulfur cluster assembly"/>
    <property type="evidence" value="ECO:0007669"/>
    <property type="project" value="UniProtKB-UniRule"/>
</dbReference>
<evidence type="ECO:0000256" key="1">
    <source>
        <dbReference type="ARBA" id="ARBA00004123"/>
    </source>
</evidence>
<evidence type="ECO:0000259" key="7">
    <source>
        <dbReference type="Pfam" id="PF14500"/>
    </source>
</evidence>
<protein>
    <recommendedName>
        <fullName evidence="5">MMS19 nucleotide excision repair protein</fullName>
    </recommendedName>
</protein>
<dbReference type="Pfam" id="PF12460">
    <property type="entry name" value="MMS19_C"/>
    <property type="match status" value="1"/>
</dbReference>